<gene>
    <name evidence="1" type="ORF">GCM10011607_12610</name>
</gene>
<dbReference type="Proteomes" id="UP000617555">
    <property type="component" value="Unassembled WGS sequence"/>
</dbReference>
<dbReference type="EMBL" id="BMII01000008">
    <property type="protein sequence ID" value="GGB53522.1"/>
    <property type="molecule type" value="Genomic_DNA"/>
</dbReference>
<protein>
    <submittedName>
        <fullName evidence="1">Uncharacterized protein</fullName>
    </submittedName>
</protein>
<organism evidence="1 2">
    <name type="scientific">Shewanella inventionis</name>
    <dbReference type="NCBI Taxonomy" id="1738770"/>
    <lineage>
        <taxon>Bacteria</taxon>
        <taxon>Pseudomonadati</taxon>
        <taxon>Pseudomonadota</taxon>
        <taxon>Gammaproteobacteria</taxon>
        <taxon>Alteromonadales</taxon>
        <taxon>Shewanellaceae</taxon>
        <taxon>Shewanella</taxon>
    </lineage>
</organism>
<name>A0ABQ1IYV8_9GAMM</name>
<sequence length="235" mass="26578">MDNLKITLKFLTPVIASEPIHIDAVLAYAKFKHTNDLDAAHNRLPIKKTNGVYHASALRLQSPARIVKADFNGSLRPQDMNTRLFAPNALRGSKYLYIDTARGEHKAELNSYIAYESLHSTGYFFVVGDKDEIETLLNTYVFGIGKKSHAGFGQIESISIEIIDEDKSIYCDELGVMRNTPMHVFKELGYKKTSIVDSELATYFPPYYKTEPVECVVPSSLFYDKLFEVAVDDFF</sequence>
<comment type="caution">
    <text evidence="1">The sequence shown here is derived from an EMBL/GenBank/DDBJ whole genome shotgun (WGS) entry which is preliminary data.</text>
</comment>
<reference evidence="2" key="1">
    <citation type="journal article" date="2019" name="Int. J. Syst. Evol. Microbiol.">
        <title>The Global Catalogue of Microorganisms (GCM) 10K type strain sequencing project: providing services to taxonomists for standard genome sequencing and annotation.</title>
        <authorList>
            <consortium name="The Broad Institute Genomics Platform"/>
            <consortium name="The Broad Institute Genome Sequencing Center for Infectious Disease"/>
            <person name="Wu L."/>
            <person name="Ma J."/>
        </authorList>
    </citation>
    <scope>NUCLEOTIDE SEQUENCE [LARGE SCALE GENOMIC DNA]</scope>
    <source>
        <strain evidence="2">CGMCC 1.15339</strain>
    </source>
</reference>
<evidence type="ECO:0000313" key="2">
    <source>
        <dbReference type="Proteomes" id="UP000617555"/>
    </source>
</evidence>
<keyword evidence="2" id="KW-1185">Reference proteome</keyword>
<dbReference type="RefSeq" id="WP_188738125.1">
    <property type="nucleotide sequence ID" value="NZ_BMII01000008.1"/>
</dbReference>
<evidence type="ECO:0000313" key="1">
    <source>
        <dbReference type="EMBL" id="GGB53522.1"/>
    </source>
</evidence>
<proteinExistence type="predicted"/>
<accession>A0ABQ1IYV8</accession>